<feature type="chain" id="PRO_5038359793" evidence="1">
    <location>
        <begin position="25"/>
        <end position="158"/>
    </location>
</feature>
<evidence type="ECO:0000313" key="3">
    <source>
        <dbReference type="Proteomes" id="UP000787625"/>
    </source>
</evidence>
<organism evidence="2 3">
    <name type="scientific">Candidatus Avibacteroides avistercoris</name>
    <dbReference type="NCBI Taxonomy" id="2840690"/>
    <lineage>
        <taxon>Bacteria</taxon>
        <taxon>Pseudomonadati</taxon>
        <taxon>Bacteroidota</taxon>
        <taxon>Bacteroidia</taxon>
        <taxon>Bacteroidales</taxon>
        <taxon>Bacteroidaceae</taxon>
        <taxon>Bacteroidaceae incertae sedis</taxon>
        <taxon>Candidatus Avibacteroides</taxon>
    </lineage>
</organism>
<dbReference type="PROSITE" id="PS51257">
    <property type="entry name" value="PROKAR_LIPOPROTEIN"/>
    <property type="match status" value="1"/>
</dbReference>
<feature type="non-terminal residue" evidence="2">
    <location>
        <position position="158"/>
    </location>
</feature>
<dbReference type="Proteomes" id="UP000787625">
    <property type="component" value="Unassembled WGS sequence"/>
</dbReference>
<sequence length="158" mass="16723">MKAKFYTLCGLMAACMALDATAQALPNGTFEAWKSACGDTYSPDDGELTTAQRPGVEPEGWNGSSVSQMGLVNEELVTRGGDDSDAHVVMTNKFAGFLGIGSNAPAYVTFGNPWVFANIMDVDASDGGTFGGMEYTYKPDALKLSYRRTFGSEDAGKA</sequence>
<keyword evidence="1" id="KW-0732">Signal</keyword>
<reference evidence="2" key="2">
    <citation type="submission" date="2021-04" db="EMBL/GenBank/DDBJ databases">
        <authorList>
            <person name="Gilroy R."/>
        </authorList>
    </citation>
    <scope>NUCLEOTIDE SEQUENCE</scope>
    <source>
        <strain evidence="2">MalCec1-1739</strain>
    </source>
</reference>
<evidence type="ECO:0000256" key="1">
    <source>
        <dbReference type="SAM" id="SignalP"/>
    </source>
</evidence>
<proteinExistence type="predicted"/>
<gene>
    <name evidence="2" type="ORF">IAA93_04550</name>
</gene>
<feature type="signal peptide" evidence="1">
    <location>
        <begin position="1"/>
        <end position="24"/>
    </location>
</feature>
<accession>A0A9D2UIC0</accession>
<evidence type="ECO:0000313" key="2">
    <source>
        <dbReference type="EMBL" id="HJD52978.1"/>
    </source>
</evidence>
<comment type="caution">
    <text evidence="2">The sequence shown here is derived from an EMBL/GenBank/DDBJ whole genome shotgun (WGS) entry which is preliminary data.</text>
</comment>
<name>A0A9D2UIC0_9BACT</name>
<protein>
    <submittedName>
        <fullName evidence="2">Uncharacterized protein</fullName>
    </submittedName>
</protein>
<dbReference type="EMBL" id="DWUP01000094">
    <property type="protein sequence ID" value="HJD52978.1"/>
    <property type="molecule type" value="Genomic_DNA"/>
</dbReference>
<dbReference type="AlphaFoldDB" id="A0A9D2UIC0"/>
<reference evidence="2" key="1">
    <citation type="journal article" date="2021" name="PeerJ">
        <title>Extensive microbial diversity within the chicken gut microbiome revealed by metagenomics and culture.</title>
        <authorList>
            <person name="Gilroy R."/>
            <person name="Ravi A."/>
            <person name="Getino M."/>
            <person name="Pursley I."/>
            <person name="Horton D.L."/>
            <person name="Alikhan N.F."/>
            <person name="Baker D."/>
            <person name="Gharbi K."/>
            <person name="Hall N."/>
            <person name="Watson M."/>
            <person name="Adriaenssens E.M."/>
            <person name="Foster-Nyarko E."/>
            <person name="Jarju S."/>
            <person name="Secka A."/>
            <person name="Antonio M."/>
            <person name="Oren A."/>
            <person name="Chaudhuri R.R."/>
            <person name="La Ragione R."/>
            <person name="Hildebrand F."/>
            <person name="Pallen M.J."/>
        </authorList>
    </citation>
    <scope>NUCLEOTIDE SEQUENCE</scope>
    <source>
        <strain evidence="2">MalCec1-1739</strain>
    </source>
</reference>